<gene>
    <name evidence="1" type="ORF">J0S82_015400</name>
</gene>
<dbReference type="AlphaFoldDB" id="A0A8J6DPS4"/>
<name>A0A8J6DPS4_GALPY</name>
<protein>
    <submittedName>
        <fullName evidence="1">Uncharacterized protein</fullName>
    </submittedName>
</protein>
<evidence type="ECO:0000313" key="2">
    <source>
        <dbReference type="Proteomes" id="UP000700334"/>
    </source>
</evidence>
<sequence>MLLCGNRQCGFPAKAAHWHTPPPERLCFDGQARLPKGYLEDNPVLEKLLAYTVWENVDFVFIEEDLSEIRYGHLRVNNISDNSILTALDCLKSWSKLCILISWLVSLMLPASADWLSNCYISALFYRIHLPFAENMKVFLPDPSAFVAATHEFPTTTAATPATETPVNVEAKEGWR</sequence>
<comment type="caution">
    <text evidence="1">The sequence shown here is derived from an EMBL/GenBank/DDBJ whole genome shotgun (WGS) entry which is preliminary data.</text>
</comment>
<organism evidence="1 2">
    <name type="scientific">Galemys pyrenaicus</name>
    <name type="common">Iberian desman</name>
    <name type="synonym">Pyrenean desman</name>
    <dbReference type="NCBI Taxonomy" id="202257"/>
    <lineage>
        <taxon>Eukaryota</taxon>
        <taxon>Metazoa</taxon>
        <taxon>Chordata</taxon>
        <taxon>Craniata</taxon>
        <taxon>Vertebrata</taxon>
        <taxon>Euteleostomi</taxon>
        <taxon>Mammalia</taxon>
        <taxon>Eutheria</taxon>
        <taxon>Laurasiatheria</taxon>
        <taxon>Eulipotyphla</taxon>
        <taxon>Talpidae</taxon>
        <taxon>Galemys</taxon>
    </lineage>
</organism>
<feature type="non-terminal residue" evidence="1">
    <location>
        <position position="176"/>
    </location>
</feature>
<accession>A0A8J6DPS4</accession>
<dbReference type="Proteomes" id="UP000700334">
    <property type="component" value="Unassembled WGS sequence"/>
</dbReference>
<reference evidence="1" key="1">
    <citation type="journal article" date="2021" name="Evol. Appl.">
        <title>The genome of the Pyrenean desman and the effects of bottlenecks and inbreeding on the genomic landscape of an endangered species.</title>
        <authorList>
            <person name="Escoda L."/>
            <person name="Castresana J."/>
        </authorList>
    </citation>
    <scope>NUCLEOTIDE SEQUENCE</scope>
    <source>
        <strain evidence="1">IBE-C5619</strain>
    </source>
</reference>
<evidence type="ECO:0000313" key="1">
    <source>
        <dbReference type="EMBL" id="KAG8516186.1"/>
    </source>
</evidence>
<keyword evidence="2" id="KW-1185">Reference proteome</keyword>
<dbReference type="EMBL" id="JAGFMF010011684">
    <property type="protein sequence ID" value="KAG8516186.1"/>
    <property type="molecule type" value="Genomic_DNA"/>
</dbReference>
<proteinExistence type="predicted"/>